<dbReference type="Gene3D" id="2.60.40.640">
    <property type="match status" value="2"/>
</dbReference>
<evidence type="ECO:0000313" key="2">
    <source>
        <dbReference type="EMBL" id="KAK9721806.1"/>
    </source>
</evidence>
<dbReference type="Proteomes" id="UP001479436">
    <property type="component" value="Unassembled WGS sequence"/>
</dbReference>
<gene>
    <name evidence="2" type="ORF">K7432_003128</name>
</gene>
<dbReference type="SUPFAM" id="SSF81296">
    <property type="entry name" value="E set domains"/>
    <property type="match status" value="1"/>
</dbReference>
<reference evidence="2 3" key="1">
    <citation type="submission" date="2023-04" db="EMBL/GenBank/DDBJ databases">
        <title>Genome of Basidiobolus ranarum AG-B5.</title>
        <authorList>
            <person name="Stajich J.E."/>
            <person name="Carter-House D."/>
            <person name="Gryganskyi A."/>
        </authorList>
    </citation>
    <scope>NUCLEOTIDE SEQUENCE [LARGE SCALE GENOMIC DNA]</scope>
    <source>
        <strain evidence="2 3">AG-B5</strain>
    </source>
</reference>
<dbReference type="Pfam" id="PF02752">
    <property type="entry name" value="Arrestin_C"/>
    <property type="match status" value="1"/>
</dbReference>
<dbReference type="InterPro" id="IPR050357">
    <property type="entry name" value="Arrestin_domain-protein"/>
</dbReference>
<name>A0ABR2W6P4_9FUNG</name>
<dbReference type="InterPro" id="IPR011022">
    <property type="entry name" value="Arrestin_C-like"/>
</dbReference>
<protein>
    <recommendedName>
        <fullName evidence="1">Arrestin C-terminal-like domain-containing protein</fullName>
    </recommendedName>
</protein>
<comment type="caution">
    <text evidence="2">The sequence shown here is derived from an EMBL/GenBank/DDBJ whole genome shotgun (WGS) entry which is preliminary data.</text>
</comment>
<dbReference type="PANTHER" id="PTHR11188:SF17">
    <property type="entry name" value="FI21816P1"/>
    <property type="match status" value="1"/>
</dbReference>
<sequence length="316" mass="35594">MFTLPTVHIQLDQDIVVARGSATESQGYFLKGVVNLELHEPTRIKDVTLELVGTVSLFSTNKGWLHKVLVKQKWSLLEGPKDVKARDADTYPHPFNIFLPGSLPESVNLEMGSISYVLNVQVKKAAFTRDVNVSKSVTLRRDSLMNNETLASQTEFESSLQHLIHFPVKSILQGESIPFQVVLDHLIKRSIDTVMISVLENVKYRSSVSSSYQTVKQIAQFQFKIQPDDSSLEKHLVLDLSHCPVRFSCNTTYIKVEHELNIQFNDLQKNISIPIWFAPKELGTAHDELPPYSEILPGDLPSYDLISQLPLQTAVA</sequence>
<dbReference type="PANTHER" id="PTHR11188">
    <property type="entry name" value="ARRESTIN DOMAIN CONTAINING PROTEIN"/>
    <property type="match status" value="1"/>
</dbReference>
<keyword evidence="3" id="KW-1185">Reference proteome</keyword>
<accession>A0ABR2W6P4</accession>
<evidence type="ECO:0000259" key="1">
    <source>
        <dbReference type="Pfam" id="PF02752"/>
    </source>
</evidence>
<feature type="domain" description="Arrestin C-terminal-like" evidence="1">
    <location>
        <begin position="163"/>
        <end position="265"/>
    </location>
</feature>
<dbReference type="EMBL" id="JASJQH010006967">
    <property type="protein sequence ID" value="KAK9721806.1"/>
    <property type="molecule type" value="Genomic_DNA"/>
</dbReference>
<dbReference type="InterPro" id="IPR014756">
    <property type="entry name" value="Ig_E-set"/>
</dbReference>
<proteinExistence type="predicted"/>
<organism evidence="2 3">
    <name type="scientific">Basidiobolus ranarum</name>
    <dbReference type="NCBI Taxonomy" id="34480"/>
    <lineage>
        <taxon>Eukaryota</taxon>
        <taxon>Fungi</taxon>
        <taxon>Fungi incertae sedis</taxon>
        <taxon>Zoopagomycota</taxon>
        <taxon>Entomophthoromycotina</taxon>
        <taxon>Basidiobolomycetes</taxon>
        <taxon>Basidiobolales</taxon>
        <taxon>Basidiobolaceae</taxon>
        <taxon>Basidiobolus</taxon>
    </lineage>
</organism>
<evidence type="ECO:0000313" key="3">
    <source>
        <dbReference type="Proteomes" id="UP001479436"/>
    </source>
</evidence>
<dbReference type="InterPro" id="IPR014752">
    <property type="entry name" value="Arrestin-like_C"/>
</dbReference>